<evidence type="ECO:0000259" key="2">
    <source>
        <dbReference type="PROSITE" id="PS50888"/>
    </source>
</evidence>
<keyword evidence="4" id="KW-1185">Reference proteome</keyword>
<dbReference type="CDD" id="cd00083">
    <property type="entry name" value="bHLH_SF"/>
    <property type="match status" value="1"/>
</dbReference>
<dbReference type="PANTHER" id="PTHR38166:SF1">
    <property type="entry name" value="C2H2-TYPE DOMAIN-CONTAINING PROTEIN"/>
    <property type="match status" value="1"/>
</dbReference>
<organism evidence="3 4">
    <name type="scientific">Lasiosphaeris hirsuta</name>
    <dbReference type="NCBI Taxonomy" id="260670"/>
    <lineage>
        <taxon>Eukaryota</taxon>
        <taxon>Fungi</taxon>
        <taxon>Dikarya</taxon>
        <taxon>Ascomycota</taxon>
        <taxon>Pezizomycotina</taxon>
        <taxon>Sordariomycetes</taxon>
        <taxon>Sordariomycetidae</taxon>
        <taxon>Sordariales</taxon>
        <taxon>Lasiosphaeriaceae</taxon>
        <taxon>Lasiosphaeris</taxon>
    </lineage>
</organism>
<accession>A0AA40DRN7</accession>
<dbReference type="Pfam" id="PF00010">
    <property type="entry name" value="HLH"/>
    <property type="match status" value="1"/>
</dbReference>
<feature type="compositionally biased region" description="Acidic residues" evidence="1">
    <location>
        <begin position="539"/>
        <end position="556"/>
    </location>
</feature>
<feature type="compositionally biased region" description="Polar residues" evidence="1">
    <location>
        <begin position="250"/>
        <end position="263"/>
    </location>
</feature>
<feature type="compositionally biased region" description="Polar residues" evidence="1">
    <location>
        <begin position="92"/>
        <end position="107"/>
    </location>
</feature>
<reference evidence="3" key="1">
    <citation type="submission" date="2023-06" db="EMBL/GenBank/DDBJ databases">
        <title>Genome-scale phylogeny and comparative genomics of the fungal order Sordariales.</title>
        <authorList>
            <consortium name="Lawrence Berkeley National Laboratory"/>
            <person name="Hensen N."/>
            <person name="Bonometti L."/>
            <person name="Westerberg I."/>
            <person name="Brannstrom I.O."/>
            <person name="Guillou S."/>
            <person name="Cros-Aarteil S."/>
            <person name="Calhoun S."/>
            <person name="Haridas S."/>
            <person name="Kuo A."/>
            <person name="Mondo S."/>
            <person name="Pangilinan J."/>
            <person name="Riley R."/>
            <person name="Labutti K."/>
            <person name="Andreopoulos B."/>
            <person name="Lipzen A."/>
            <person name="Chen C."/>
            <person name="Yanf M."/>
            <person name="Daum C."/>
            <person name="Ng V."/>
            <person name="Clum A."/>
            <person name="Steindorff A."/>
            <person name="Ohm R."/>
            <person name="Martin F."/>
            <person name="Silar P."/>
            <person name="Natvig D."/>
            <person name="Lalanne C."/>
            <person name="Gautier V."/>
            <person name="Ament-Velasquez S.L."/>
            <person name="Kruys A."/>
            <person name="Hutchinson M.I."/>
            <person name="Powell A.J."/>
            <person name="Barry K."/>
            <person name="Miller A.N."/>
            <person name="Grigoriev I.V."/>
            <person name="Debuchy R."/>
            <person name="Gladieux P."/>
            <person name="Thoren M.H."/>
            <person name="Johannesson H."/>
        </authorList>
    </citation>
    <scope>NUCLEOTIDE SEQUENCE</scope>
    <source>
        <strain evidence="3">SMH4607-1</strain>
    </source>
</reference>
<comment type="caution">
    <text evidence="3">The sequence shown here is derived from an EMBL/GenBank/DDBJ whole genome shotgun (WGS) entry which is preliminary data.</text>
</comment>
<feature type="compositionally biased region" description="Low complexity" evidence="1">
    <location>
        <begin position="166"/>
        <end position="175"/>
    </location>
</feature>
<feature type="region of interest" description="Disordered" evidence="1">
    <location>
        <begin position="16"/>
        <end position="72"/>
    </location>
</feature>
<dbReference type="InterPro" id="IPR036638">
    <property type="entry name" value="HLH_DNA-bd_sf"/>
</dbReference>
<evidence type="ECO:0000313" key="4">
    <source>
        <dbReference type="Proteomes" id="UP001172102"/>
    </source>
</evidence>
<dbReference type="SUPFAM" id="SSF47459">
    <property type="entry name" value="HLH, helix-loop-helix DNA-binding domain"/>
    <property type="match status" value="1"/>
</dbReference>
<dbReference type="Proteomes" id="UP001172102">
    <property type="component" value="Unassembled WGS sequence"/>
</dbReference>
<feature type="compositionally biased region" description="Polar residues" evidence="1">
    <location>
        <begin position="191"/>
        <end position="201"/>
    </location>
</feature>
<sequence>MAEIPLRLPATAAMAGQHHGMLNTHEPASNHEDSEGKVPAPPSNKPAPNHPQGIHELSLGKDQDLPPEPRVERYESWGIFRDLTRRRAFNQPERTNTNTSVGTSISLISPSERTGTFASTATNITEYDHASLSDDPEDQDALASRRNAPRALRQPTSPVAIKNADPSSTQSASSPSPSPREHSSRRIGKMSSPSSRQNSFGTRRHAGPGPIHPGGIPIHQGGLDMPASGPMQSVADDALDHSSSLDPCQDSDTGSNSPSPSDHQCNRTEQLHQSEQSEQPCLQTAHDLVGIEYRKRLHEKFEQLLNNLPGMGIDDSRETSATRQKRLSRVEILDMASQYIRRLRGDAAEREVKQAELPTQSPLDGVDQSATEEMSIKIEAAGHESCGEMESAGQDPETAFDGEDEMIDEPYTSEPSDISDFAYDYSASSSPNSDEKLVQDVCEKLLKNVFGVDIYDLATTGVFEEVYNSIRQCLGEISRLIPANDLATFSPSISELGRDSTASNHVPIRPAADGPSQGGKNSGGGGGEKSNRRKRPSNGDDDFNDDGDDGDDDPDDNGPNGSKRPRTQGLSCPFRKRNPIRFNVRDHQSCAVQSFPDMSLLKRHIKLFHKQARPIGAFTCQRCKRTYDSQTALMSHLNVSKYRVCTFHEVPSSQDPEDGIDSATEETLNGRRANAKIDTWDLLWKTLFKDDELPNIPGSDFVPPVELDEVKAHIHTHAPVMHGTVRPVY</sequence>
<feature type="domain" description="BHLH" evidence="2">
    <location>
        <begin position="281"/>
        <end position="343"/>
    </location>
</feature>
<name>A0AA40DRN7_9PEZI</name>
<feature type="compositionally biased region" description="Low complexity" evidence="1">
    <location>
        <begin position="207"/>
        <end position="222"/>
    </location>
</feature>
<feature type="region of interest" description="Disordered" evidence="1">
    <location>
        <begin position="88"/>
        <end position="107"/>
    </location>
</feature>
<dbReference type="InterPro" id="IPR011598">
    <property type="entry name" value="bHLH_dom"/>
</dbReference>
<dbReference type="Gene3D" id="4.10.280.10">
    <property type="entry name" value="Helix-loop-helix DNA-binding domain"/>
    <property type="match status" value="1"/>
</dbReference>
<dbReference type="AlphaFoldDB" id="A0AA40DRN7"/>
<feature type="compositionally biased region" description="Low complexity" evidence="1">
    <location>
        <begin position="233"/>
        <end position="246"/>
    </location>
</feature>
<evidence type="ECO:0000256" key="1">
    <source>
        <dbReference type="SAM" id="MobiDB-lite"/>
    </source>
</evidence>
<dbReference type="PANTHER" id="PTHR38166">
    <property type="entry name" value="C2H2-TYPE DOMAIN-CONTAINING PROTEIN-RELATED"/>
    <property type="match status" value="1"/>
</dbReference>
<gene>
    <name evidence="3" type="ORF">B0H67DRAFT_265051</name>
</gene>
<proteinExistence type="predicted"/>
<feature type="compositionally biased region" description="Basic and acidic residues" evidence="1">
    <location>
        <begin position="58"/>
        <end position="72"/>
    </location>
</feature>
<feature type="region of interest" description="Disordered" evidence="1">
    <location>
        <begin position="127"/>
        <end position="281"/>
    </location>
</feature>
<protein>
    <recommendedName>
        <fullName evidence="2">BHLH domain-containing protein</fullName>
    </recommendedName>
</protein>
<dbReference type="EMBL" id="JAUKUA010000005">
    <property type="protein sequence ID" value="KAK0710782.1"/>
    <property type="molecule type" value="Genomic_DNA"/>
</dbReference>
<evidence type="ECO:0000313" key="3">
    <source>
        <dbReference type="EMBL" id="KAK0710782.1"/>
    </source>
</evidence>
<dbReference type="GO" id="GO:0046983">
    <property type="term" value="F:protein dimerization activity"/>
    <property type="evidence" value="ECO:0007669"/>
    <property type="project" value="InterPro"/>
</dbReference>
<feature type="compositionally biased region" description="Gly residues" evidence="1">
    <location>
        <begin position="516"/>
        <end position="528"/>
    </location>
</feature>
<dbReference type="PROSITE" id="PS50888">
    <property type="entry name" value="BHLH"/>
    <property type="match status" value="1"/>
</dbReference>
<feature type="compositionally biased region" description="Pro residues" evidence="1">
    <location>
        <begin position="39"/>
        <end position="49"/>
    </location>
</feature>
<feature type="region of interest" description="Disordered" evidence="1">
    <location>
        <begin position="497"/>
        <end position="575"/>
    </location>
</feature>